<proteinExistence type="predicted"/>
<dbReference type="GO" id="GO:0008061">
    <property type="term" value="F:chitin binding"/>
    <property type="evidence" value="ECO:0007669"/>
    <property type="project" value="UniProtKB-KW"/>
</dbReference>
<dbReference type="PROSITE" id="PS50940">
    <property type="entry name" value="CHIT_BIND_II"/>
    <property type="match status" value="3"/>
</dbReference>
<dbReference type="InterPro" id="IPR036508">
    <property type="entry name" value="Chitin-bd_dom_sf"/>
</dbReference>
<dbReference type="PANTHER" id="PTHR23301">
    <property type="entry name" value="CHITIN BINDING PERITROPHIN-A"/>
    <property type="match status" value="1"/>
</dbReference>
<dbReference type="PRINTS" id="PR01217">
    <property type="entry name" value="PRICHEXTENSN"/>
</dbReference>
<keyword evidence="3" id="KW-0677">Repeat</keyword>
<keyword evidence="9" id="KW-1185">Reference proteome</keyword>
<evidence type="ECO:0000256" key="5">
    <source>
        <dbReference type="ARBA" id="ARBA00023180"/>
    </source>
</evidence>
<name>A0A9J6ESI8_RHIMP</name>
<dbReference type="InterPro" id="IPR002557">
    <property type="entry name" value="Chitin-bd_dom"/>
</dbReference>
<comment type="caution">
    <text evidence="8">The sequence shown here is derived from an EMBL/GenBank/DDBJ whole genome shotgun (WGS) entry which is preliminary data.</text>
</comment>
<evidence type="ECO:0000256" key="1">
    <source>
        <dbReference type="ARBA" id="ARBA00022669"/>
    </source>
</evidence>
<dbReference type="SUPFAM" id="SSF57625">
    <property type="entry name" value="Invertebrate chitin-binding proteins"/>
    <property type="match status" value="3"/>
</dbReference>
<feature type="compositionally biased region" description="Pro residues" evidence="6">
    <location>
        <begin position="242"/>
        <end position="273"/>
    </location>
</feature>
<evidence type="ECO:0000256" key="6">
    <source>
        <dbReference type="SAM" id="MobiDB-lite"/>
    </source>
</evidence>
<dbReference type="AlphaFoldDB" id="A0A9J6ESI8"/>
<feature type="region of interest" description="Disordered" evidence="6">
    <location>
        <begin position="126"/>
        <end position="182"/>
    </location>
</feature>
<evidence type="ECO:0000313" key="9">
    <source>
        <dbReference type="Proteomes" id="UP000821866"/>
    </source>
</evidence>
<evidence type="ECO:0000259" key="7">
    <source>
        <dbReference type="PROSITE" id="PS50940"/>
    </source>
</evidence>
<evidence type="ECO:0000313" key="8">
    <source>
        <dbReference type="EMBL" id="KAH8037133.1"/>
    </source>
</evidence>
<feature type="domain" description="Chitin-binding type-2" evidence="7">
    <location>
        <begin position="177"/>
        <end position="238"/>
    </location>
</feature>
<dbReference type="Pfam" id="PF01607">
    <property type="entry name" value="CBM_14"/>
    <property type="match status" value="3"/>
</dbReference>
<feature type="region of interest" description="Disordered" evidence="6">
    <location>
        <begin position="231"/>
        <end position="344"/>
    </location>
</feature>
<dbReference type="InterPro" id="IPR051940">
    <property type="entry name" value="Chitin_bind-dev_reg"/>
</dbReference>
<feature type="domain" description="Chitin-binding type-2" evidence="7">
    <location>
        <begin position="55"/>
        <end position="123"/>
    </location>
</feature>
<feature type="domain" description="Chitin-binding type-2" evidence="7">
    <location>
        <begin position="370"/>
        <end position="428"/>
    </location>
</feature>
<dbReference type="Proteomes" id="UP000821866">
    <property type="component" value="Chromosome 10"/>
</dbReference>
<reference evidence="8" key="1">
    <citation type="journal article" date="2020" name="Cell">
        <title>Large-Scale Comparative Analyses of Tick Genomes Elucidate Their Genetic Diversity and Vector Capacities.</title>
        <authorList>
            <consortium name="Tick Genome and Microbiome Consortium (TIGMIC)"/>
            <person name="Jia N."/>
            <person name="Wang J."/>
            <person name="Shi W."/>
            <person name="Du L."/>
            <person name="Sun Y."/>
            <person name="Zhan W."/>
            <person name="Jiang J.F."/>
            <person name="Wang Q."/>
            <person name="Zhang B."/>
            <person name="Ji P."/>
            <person name="Bell-Sakyi L."/>
            <person name="Cui X.M."/>
            <person name="Yuan T.T."/>
            <person name="Jiang B.G."/>
            <person name="Yang W.F."/>
            <person name="Lam T.T."/>
            <person name="Chang Q.C."/>
            <person name="Ding S.J."/>
            <person name="Wang X.J."/>
            <person name="Zhu J.G."/>
            <person name="Ruan X.D."/>
            <person name="Zhao L."/>
            <person name="Wei J.T."/>
            <person name="Ye R.Z."/>
            <person name="Que T.C."/>
            <person name="Du C.H."/>
            <person name="Zhou Y.H."/>
            <person name="Cheng J.X."/>
            <person name="Dai P.F."/>
            <person name="Guo W.B."/>
            <person name="Han X.H."/>
            <person name="Huang E.J."/>
            <person name="Li L.F."/>
            <person name="Wei W."/>
            <person name="Gao Y.C."/>
            <person name="Liu J.Z."/>
            <person name="Shao H.Z."/>
            <person name="Wang X."/>
            <person name="Wang C.C."/>
            <person name="Yang T.C."/>
            <person name="Huo Q.B."/>
            <person name="Li W."/>
            <person name="Chen H.Y."/>
            <person name="Chen S.E."/>
            <person name="Zhou L.G."/>
            <person name="Ni X.B."/>
            <person name="Tian J.H."/>
            <person name="Sheng Y."/>
            <person name="Liu T."/>
            <person name="Pan Y.S."/>
            <person name="Xia L.Y."/>
            <person name="Li J."/>
            <person name="Zhao F."/>
            <person name="Cao W.C."/>
        </authorList>
    </citation>
    <scope>NUCLEOTIDE SEQUENCE</scope>
    <source>
        <strain evidence="8">Rmic-2018</strain>
    </source>
</reference>
<dbReference type="SMART" id="SM00494">
    <property type="entry name" value="ChtBD2"/>
    <property type="match status" value="3"/>
</dbReference>
<dbReference type="Gene3D" id="2.170.140.10">
    <property type="entry name" value="Chitin binding domain"/>
    <property type="match status" value="3"/>
</dbReference>
<feature type="region of interest" description="Disordered" evidence="6">
    <location>
        <begin position="1"/>
        <end position="61"/>
    </location>
</feature>
<evidence type="ECO:0000256" key="2">
    <source>
        <dbReference type="ARBA" id="ARBA00022729"/>
    </source>
</evidence>
<keyword evidence="5" id="KW-0325">Glycoprotein</keyword>
<evidence type="ECO:0000256" key="3">
    <source>
        <dbReference type="ARBA" id="ARBA00022737"/>
    </source>
</evidence>
<organism evidence="8 9">
    <name type="scientific">Rhipicephalus microplus</name>
    <name type="common">Cattle tick</name>
    <name type="synonym">Boophilus microplus</name>
    <dbReference type="NCBI Taxonomy" id="6941"/>
    <lineage>
        <taxon>Eukaryota</taxon>
        <taxon>Metazoa</taxon>
        <taxon>Ecdysozoa</taxon>
        <taxon>Arthropoda</taxon>
        <taxon>Chelicerata</taxon>
        <taxon>Arachnida</taxon>
        <taxon>Acari</taxon>
        <taxon>Parasitiformes</taxon>
        <taxon>Ixodida</taxon>
        <taxon>Ixodoidea</taxon>
        <taxon>Ixodidae</taxon>
        <taxon>Rhipicephalinae</taxon>
        <taxon>Rhipicephalus</taxon>
        <taxon>Boophilus</taxon>
    </lineage>
</organism>
<feature type="compositionally biased region" description="Low complexity" evidence="6">
    <location>
        <begin position="300"/>
        <end position="344"/>
    </location>
</feature>
<sequence>MEYQLARSHTLLHTQAAGPLPPQGPPGGSEQGPGQAPPATDVTRPQEPTTPEASGLSCPDSGFFRHPQDCHRFYSDCTKFYRCVDFYQNARYVVFNFDCPEGLVFDERYSVCNWPHDAPPCGGLSDPSAAGSCAPSGGPSPPQPPGPPQQPQPGPPQPPQPRPPPSHPMPPPRPADSSVCSKEGFIRDPADCHKFYRCVDTYQDGRLSAVHFDCPAGLVFDERYSVCNWPHDAPPCDDQPQAQPPQQPQPPPQPQPQPQPLPQPQPQPQPQPRPRPEPIEATTAPFDKTTVPAYETTPQVTTSEATTAEVTTPFEATTSSEATTSVTTLQPMTTESTPAATTEAPTTLAASTMLPMTTPSNRQAKKLDDLILCDKDGNFAFDGDCVHFYRCTGGKSQKAELFKCPDKYYFDTKIGFCRRKRKNFKCDKTPSPDMMARLPPDFMQSAIVAGPGFLWD</sequence>
<keyword evidence="2" id="KW-0732">Signal</keyword>
<dbReference type="EMBL" id="JABSTU010000002">
    <property type="protein sequence ID" value="KAH8037133.1"/>
    <property type="molecule type" value="Genomic_DNA"/>
</dbReference>
<dbReference type="PANTHER" id="PTHR23301:SF0">
    <property type="entry name" value="CHITIN-BINDING TYPE-2 DOMAIN-CONTAINING PROTEIN-RELATED"/>
    <property type="match status" value="1"/>
</dbReference>
<protein>
    <recommendedName>
        <fullName evidence="7">Chitin-binding type-2 domain-containing protein</fullName>
    </recommendedName>
</protein>
<feature type="compositionally biased region" description="Pro residues" evidence="6">
    <location>
        <begin position="138"/>
        <end position="174"/>
    </location>
</feature>
<dbReference type="GO" id="GO:0005576">
    <property type="term" value="C:extracellular region"/>
    <property type="evidence" value="ECO:0007669"/>
    <property type="project" value="InterPro"/>
</dbReference>
<gene>
    <name evidence="8" type="ORF">HPB51_008815</name>
</gene>
<evidence type="ECO:0000256" key="4">
    <source>
        <dbReference type="ARBA" id="ARBA00023157"/>
    </source>
</evidence>
<feature type="compositionally biased region" description="Low complexity" evidence="6">
    <location>
        <begin position="127"/>
        <end position="137"/>
    </location>
</feature>
<accession>A0A9J6ESI8</accession>
<keyword evidence="1" id="KW-0147">Chitin-binding</keyword>
<keyword evidence="4" id="KW-1015">Disulfide bond</keyword>
<reference evidence="8" key="2">
    <citation type="submission" date="2021-09" db="EMBL/GenBank/DDBJ databases">
        <authorList>
            <person name="Jia N."/>
            <person name="Wang J."/>
            <person name="Shi W."/>
            <person name="Du L."/>
            <person name="Sun Y."/>
            <person name="Zhan W."/>
            <person name="Jiang J."/>
            <person name="Wang Q."/>
            <person name="Zhang B."/>
            <person name="Ji P."/>
            <person name="Sakyi L.B."/>
            <person name="Cui X."/>
            <person name="Yuan T."/>
            <person name="Jiang B."/>
            <person name="Yang W."/>
            <person name="Lam T.T.-Y."/>
            <person name="Chang Q."/>
            <person name="Ding S."/>
            <person name="Wang X."/>
            <person name="Zhu J."/>
            <person name="Ruan X."/>
            <person name="Zhao L."/>
            <person name="Wei J."/>
            <person name="Que T."/>
            <person name="Du C."/>
            <person name="Cheng J."/>
            <person name="Dai P."/>
            <person name="Han X."/>
            <person name="Huang E."/>
            <person name="Gao Y."/>
            <person name="Liu J."/>
            <person name="Shao H."/>
            <person name="Ye R."/>
            <person name="Li L."/>
            <person name="Wei W."/>
            <person name="Wang X."/>
            <person name="Wang C."/>
            <person name="Huo Q."/>
            <person name="Li W."/>
            <person name="Guo W."/>
            <person name="Chen H."/>
            <person name="Chen S."/>
            <person name="Zhou L."/>
            <person name="Zhou L."/>
            <person name="Ni X."/>
            <person name="Tian J."/>
            <person name="Zhou Y."/>
            <person name="Sheng Y."/>
            <person name="Liu T."/>
            <person name="Pan Y."/>
            <person name="Xia L."/>
            <person name="Li J."/>
            <person name="Zhao F."/>
            <person name="Cao W."/>
        </authorList>
    </citation>
    <scope>NUCLEOTIDE SEQUENCE</scope>
    <source>
        <strain evidence="8">Rmic-2018</strain>
        <tissue evidence="8">Larvae</tissue>
    </source>
</reference>
<dbReference type="VEuPathDB" id="VectorBase:LOC119179440"/>